<evidence type="ECO:0000313" key="2">
    <source>
        <dbReference type="EMBL" id="MED6129135.1"/>
    </source>
</evidence>
<dbReference type="InterPro" id="IPR019557">
    <property type="entry name" value="AminoTfrase-like_pln_mobile"/>
</dbReference>
<dbReference type="EMBL" id="JASCZI010033931">
    <property type="protein sequence ID" value="MED6129135.1"/>
    <property type="molecule type" value="Genomic_DNA"/>
</dbReference>
<dbReference type="Proteomes" id="UP001341840">
    <property type="component" value="Unassembled WGS sequence"/>
</dbReference>
<gene>
    <name evidence="2" type="ORF">PIB30_104910</name>
</gene>
<feature type="non-terminal residue" evidence="2">
    <location>
        <position position="1"/>
    </location>
</feature>
<evidence type="ECO:0000313" key="3">
    <source>
        <dbReference type="Proteomes" id="UP001341840"/>
    </source>
</evidence>
<name>A0ABU6RYW9_9FABA</name>
<keyword evidence="3" id="KW-1185">Reference proteome</keyword>
<accession>A0ABU6RYW9</accession>
<protein>
    <recommendedName>
        <fullName evidence="1">Aminotransferase-like plant mobile domain-containing protein</fullName>
    </recommendedName>
</protein>
<feature type="domain" description="Aminotransferase-like plant mobile" evidence="1">
    <location>
        <begin position="3"/>
        <end position="61"/>
    </location>
</feature>
<proteinExistence type="predicted"/>
<comment type="caution">
    <text evidence="2">The sequence shown here is derived from an EMBL/GenBank/DDBJ whole genome shotgun (WGS) entry which is preliminary data.</text>
</comment>
<dbReference type="Pfam" id="PF10536">
    <property type="entry name" value="PMD"/>
    <property type="match status" value="1"/>
</dbReference>
<reference evidence="2 3" key="1">
    <citation type="journal article" date="2023" name="Plants (Basel)">
        <title>Bridging the Gap: Combining Genomics and Transcriptomics Approaches to Understand Stylosanthes scabra, an Orphan Legume from the Brazilian Caatinga.</title>
        <authorList>
            <person name="Ferreira-Neto J.R.C."/>
            <person name="da Silva M.D."/>
            <person name="Binneck E."/>
            <person name="de Melo N.F."/>
            <person name="da Silva R.H."/>
            <person name="de Melo A.L.T.M."/>
            <person name="Pandolfi V."/>
            <person name="Bustamante F.O."/>
            <person name="Brasileiro-Vidal A.C."/>
            <person name="Benko-Iseppon A.M."/>
        </authorList>
    </citation>
    <scope>NUCLEOTIDE SEQUENCE [LARGE SCALE GENOMIC DNA]</scope>
    <source>
        <tissue evidence="2">Leaves</tissue>
    </source>
</reference>
<sequence>NLVEWTPYVEPRTQRIIPAWVHDSQASWNAVCPLLCFPIVEWHQVDRVMRQLGGLQHIPTAPLIMDDMHVHDGRFGRGSGIRRIYRVGTRCGMMGYKLRCQYILVMICVHHTSIYAVFPPDLPLGHTPDALQLRQPTEADL</sequence>
<evidence type="ECO:0000259" key="1">
    <source>
        <dbReference type="Pfam" id="PF10536"/>
    </source>
</evidence>
<organism evidence="2 3">
    <name type="scientific">Stylosanthes scabra</name>
    <dbReference type="NCBI Taxonomy" id="79078"/>
    <lineage>
        <taxon>Eukaryota</taxon>
        <taxon>Viridiplantae</taxon>
        <taxon>Streptophyta</taxon>
        <taxon>Embryophyta</taxon>
        <taxon>Tracheophyta</taxon>
        <taxon>Spermatophyta</taxon>
        <taxon>Magnoliopsida</taxon>
        <taxon>eudicotyledons</taxon>
        <taxon>Gunneridae</taxon>
        <taxon>Pentapetalae</taxon>
        <taxon>rosids</taxon>
        <taxon>fabids</taxon>
        <taxon>Fabales</taxon>
        <taxon>Fabaceae</taxon>
        <taxon>Papilionoideae</taxon>
        <taxon>50 kb inversion clade</taxon>
        <taxon>dalbergioids sensu lato</taxon>
        <taxon>Dalbergieae</taxon>
        <taxon>Pterocarpus clade</taxon>
        <taxon>Stylosanthes</taxon>
    </lineage>
</organism>